<dbReference type="PANTHER" id="PTHR34584">
    <property type="entry name" value="NA(+)/H(+) ANTIPORTER SUBUNIT E1"/>
    <property type="match status" value="1"/>
</dbReference>
<reference evidence="9" key="1">
    <citation type="journal article" date="2019" name="Int. J. Syst. Evol. Microbiol.">
        <title>The Global Catalogue of Microorganisms (GCM) 10K type strain sequencing project: providing services to taxonomists for standard genome sequencing and annotation.</title>
        <authorList>
            <consortium name="The Broad Institute Genomics Platform"/>
            <consortium name="The Broad Institute Genome Sequencing Center for Infectious Disease"/>
            <person name="Wu L."/>
            <person name="Ma J."/>
        </authorList>
    </citation>
    <scope>NUCLEOTIDE SEQUENCE [LARGE SCALE GENOMIC DNA]</scope>
    <source>
        <strain evidence="9">CGMCC 4.7382</strain>
    </source>
</reference>
<gene>
    <name evidence="8" type="ORF">ACFQRF_02380</name>
</gene>
<evidence type="ECO:0000313" key="8">
    <source>
        <dbReference type="EMBL" id="MFC7326577.1"/>
    </source>
</evidence>
<protein>
    <submittedName>
        <fullName evidence="8">Na+/H+ antiporter subunit E</fullName>
    </submittedName>
</protein>
<comment type="similarity">
    <text evidence="2">Belongs to the CPA3 antiporters (TC 2.A.63) subunit E family.</text>
</comment>
<evidence type="ECO:0000256" key="7">
    <source>
        <dbReference type="SAM" id="Phobius"/>
    </source>
</evidence>
<proteinExistence type="inferred from homology"/>
<keyword evidence="6 7" id="KW-0472">Membrane</keyword>
<dbReference type="InterPro" id="IPR002758">
    <property type="entry name" value="Cation_antiport_E"/>
</dbReference>
<evidence type="ECO:0000256" key="3">
    <source>
        <dbReference type="ARBA" id="ARBA00022475"/>
    </source>
</evidence>
<comment type="subcellular location">
    <subcellularLocation>
        <location evidence="1">Cell membrane</location>
        <topology evidence="1">Multi-pass membrane protein</topology>
    </subcellularLocation>
</comment>
<dbReference type="PANTHER" id="PTHR34584:SF1">
    <property type="entry name" value="NA(+)_H(+) ANTIPORTER SUBUNIT E1"/>
    <property type="match status" value="1"/>
</dbReference>
<evidence type="ECO:0000313" key="9">
    <source>
        <dbReference type="Proteomes" id="UP001596540"/>
    </source>
</evidence>
<dbReference type="Proteomes" id="UP001596540">
    <property type="component" value="Unassembled WGS sequence"/>
</dbReference>
<keyword evidence="3" id="KW-1003">Cell membrane</keyword>
<keyword evidence="4 7" id="KW-0812">Transmembrane</keyword>
<dbReference type="Pfam" id="PF01899">
    <property type="entry name" value="MNHE"/>
    <property type="match status" value="1"/>
</dbReference>
<keyword evidence="5 7" id="KW-1133">Transmembrane helix</keyword>
<evidence type="ECO:0000256" key="4">
    <source>
        <dbReference type="ARBA" id="ARBA00022692"/>
    </source>
</evidence>
<comment type="caution">
    <text evidence="8">The sequence shown here is derived from an EMBL/GenBank/DDBJ whole genome shotgun (WGS) entry which is preliminary data.</text>
</comment>
<evidence type="ECO:0000256" key="5">
    <source>
        <dbReference type="ARBA" id="ARBA00022989"/>
    </source>
</evidence>
<accession>A0ABW2K9C6</accession>
<evidence type="ECO:0000256" key="2">
    <source>
        <dbReference type="ARBA" id="ARBA00006228"/>
    </source>
</evidence>
<evidence type="ECO:0000256" key="1">
    <source>
        <dbReference type="ARBA" id="ARBA00004651"/>
    </source>
</evidence>
<organism evidence="8 9">
    <name type="scientific">Marinactinospora rubrisoli</name>
    <dbReference type="NCBI Taxonomy" id="2715399"/>
    <lineage>
        <taxon>Bacteria</taxon>
        <taxon>Bacillati</taxon>
        <taxon>Actinomycetota</taxon>
        <taxon>Actinomycetes</taxon>
        <taxon>Streptosporangiales</taxon>
        <taxon>Nocardiopsidaceae</taxon>
        <taxon>Marinactinospora</taxon>
    </lineage>
</organism>
<feature type="transmembrane region" description="Helical" evidence="7">
    <location>
        <begin position="44"/>
        <end position="62"/>
    </location>
</feature>
<feature type="transmembrane region" description="Helical" evidence="7">
    <location>
        <begin position="20"/>
        <end position="38"/>
    </location>
</feature>
<name>A0ABW2K9C6_9ACTN</name>
<dbReference type="NCBIfam" id="NF006521">
    <property type="entry name" value="PRK08965.1-5"/>
    <property type="match status" value="1"/>
</dbReference>
<feature type="transmembrane region" description="Helical" evidence="7">
    <location>
        <begin position="74"/>
        <end position="99"/>
    </location>
</feature>
<dbReference type="EMBL" id="JBHTBH010000001">
    <property type="protein sequence ID" value="MFC7326577.1"/>
    <property type="molecule type" value="Genomic_DNA"/>
</dbReference>
<sequence length="196" mass="20825">MMAPSATPRRRDRPRTARRAVHLPTLAVLVVVWTMLYGEVSAGVLASGVLAALAVLLAFPMPPVDAALRPRPWACVRLLAGMAVDIVVASARVILQAFAFGRVPRSSVIRVPLRTESDLMLTGTAVALSVVPGSVLVEVRYATRTLFVHVLGAADAAAADAARADVLRLEERVVRAFGTREDIRSLEAAGGERGAR</sequence>
<evidence type="ECO:0000256" key="6">
    <source>
        <dbReference type="ARBA" id="ARBA00023136"/>
    </source>
</evidence>
<keyword evidence="9" id="KW-1185">Reference proteome</keyword>